<comment type="caution">
    <text evidence="1">The sequence shown here is derived from an EMBL/GenBank/DDBJ whole genome shotgun (WGS) entry which is preliminary data.</text>
</comment>
<dbReference type="EMBL" id="BPRC01000018">
    <property type="protein sequence ID" value="GJE66861.1"/>
    <property type="molecule type" value="Genomic_DNA"/>
</dbReference>
<keyword evidence="2" id="KW-1185">Reference proteome</keyword>
<dbReference type="RefSeq" id="WP_283214526.1">
    <property type="nucleotide sequence ID" value="NZ_BAAADH010000046.1"/>
</dbReference>
<gene>
    <name evidence="1" type="ORF">LNAOJCKE_4085</name>
</gene>
<protein>
    <submittedName>
        <fullName evidence="1">Uncharacterized protein</fullName>
    </submittedName>
</protein>
<name>A0ABQ4UJL0_9HYPH</name>
<accession>A0ABQ4UJL0</accession>
<dbReference type="Proteomes" id="UP001055039">
    <property type="component" value="Unassembled WGS sequence"/>
</dbReference>
<evidence type="ECO:0000313" key="2">
    <source>
        <dbReference type="Proteomes" id="UP001055039"/>
    </source>
</evidence>
<organism evidence="1 2">
    <name type="scientific">Methylorubrum aminovorans</name>
    <dbReference type="NCBI Taxonomy" id="269069"/>
    <lineage>
        <taxon>Bacteria</taxon>
        <taxon>Pseudomonadati</taxon>
        <taxon>Pseudomonadota</taxon>
        <taxon>Alphaproteobacteria</taxon>
        <taxon>Hyphomicrobiales</taxon>
        <taxon>Methylobacteriaceae</taxon>
        <taxon>Methylorubrum</taxon>
    </lineage>
</organism>
<reference evidence="1" key="2">
    <citation type="submission" date="2021-08" db="EMBL/GenBank/DDBJ databases">
        <authorList>
            <person name="Tani A."/>
            <person name="Ola A."/>
            <person name="Ogura Y."/>
            <person name="Katsura K."/>
            <person name="Hayashi T."/>
        </authorList>
    </citation>
    <scope>NUCLEOTIDE SEQUENCE</scope>
    <source>
        <strain evidence="1">NBRC 15686</strain>
    </source>
</reference>
<proteinExistence type="predicted"/>
<evidence type="ECO:0000313" key="1">
    <source>
        <dbReference type="EMBL" id="GJE66861.1"/>
    </source>
</evidence>
<sequence>MSLAVRVDVAEAEREAQAFQSFGLTRFPRAVQFALTGVVID</sequence>
<reference evidence="1" key="1">
    <citation type="journal article" date="2021" name="Front. Microbiol.">
        <title>Comprehensive Comparative Genomics and Phenotyping of Methylobacterium Species.</title>
        <authorList>
            <person name="Alessa O."/>
            <person name="Ogura Y."/>
            <person name="Fujitani Y."/>
            <person name="Takami H."/>
            <person name="Hayashi T."/>
            <person name="Sahin N."/>
            <person name="Tani A."/>
        </authorList>
    </citation>
    <scope>NUCLEOTIDE SEQUENCE</scope>
    <source>
        <strain evidence="1">NBRC 15686</strain>
    </source>
</reference>